<dbReference type="Pfam" id="PF09347">
    <property type="entry name" value="DUF1989"/>
    <property type="match status" value="1"/>
</dbReference>
<feature type="domain" description="DUF1989" evidence="1">
    <location>
        <begin position="14"/>
        <end position="177"/>
    </location>
</feature>
<protein>
    <submittedName>
        <fullName evidence="2">Urea carboxylase-associated family protein</fullName>
    </submittedName>
</protein>
<dbReference type="OrthoDB" id="9800828at2"/>
<dbReference type="AlphaFoldDB" id="A0A4D7BDJ2"/>
<proteinExistence type="predicted"/>
<sequence>MDGNLKSSDPLSITIAPYSGRPIRVSSGDFIRITDRQGQQVSDLWAFVVGDTLDWLSTSQTRDINESLFPAVGQSFYSDKGRPLLTLVEDGSPGPHDMLFPACNSALFERVGRPGHPNCRDNLLLAMQEEGISLPFVPDPVDFFQNSLPSADGRLNVFASINPPGGFVVLRTECDLLLVVTACSVDFHPTNGDRCTEIDVTVSPSHGHR</sequence>
<dbReference type="Proteomes" id="UP000298781">
    <property type="component" value="Chromosome"/>
</dbReference>
<dbReference type="PANTHER" id="PTHR31527">
    <property type="entry name" value="RE64534P"/>
    <property type="match status" value="1"/>
</dbReference>
<reference evidence="2 3" key="1">
    <citation type="submission" date="2019-04" db="EMBL/GenBank/DDBJ databases">
        <title>Phreatobacter aquaticus sp. nov.</title>
        <authorList>
            <person name="Choi A."/>
        </authorList>
    </citation>
    <scope>NUCLEOTIDE SEQUENCE [LARGE SCALE GENOMIC DNA]</scope>
    <source>
        <strain evidence="2 3">KCTC 52518</strain>
    </source>
</reference>
<name>A0A4D7BDJ2_9HYPH</name>
<evidence type="ECO:0000313" key="3">
    <source>
        <dbReference type="Proteomes" id="UP000298781"/>
    </source>
</evidence>
<keyword evidence="3" id="KW-1185">Reference proteome</keyword>
<gene>
    <name evidence="2" type="ORF">E8M01_18660</name>
</gene>
<dbReference type="InterPro" id="IPR018959">
    <property type="entry name" value="DUF1989"/>
</dbReference>
<dbReference type="PANTHER" id="PTHR31527:SF0">
    <property type="entry name" value="RE64534P"/>
    <property type="match status" value="1"/>
</dbReference>
<dbReference type="KEGG" id="pstg:E8M01_18660"/>
<dbReference type="EMBL" id="CP039690">
    <property type="protein sequence ID" value="QCI66052.1"/>
    <property type="molecule type" value="Genomic_DNA"/>
</dbReference>
<dbReference type="RefSeq" id="WP_136961498.1">
    <property type="nucleotide sequence ID" value="NZ_CP039690.1"/>
</dbReference>
<accession>A0A4D7BDJ2</accession>
<evidence type="ECO:0000313" key="2">
    <source>
        <dbReference type="EMBL" id="QCI66052.1"/>
    </source>
</evidence>
<organism evidence="2 3">
    <name type="scientific">Phreatobacter stygius</name>
    <dbReference type="NCBI Taxonomy" id="1940610"/>
    <lineage>
        <taxon>Bacteria</taxon>
        <taxon>Pseudomonadati</taxon>
        <taxon>Pseudomonadota</taxon>
        <taxon>Alphaproteobacteria</taxon>
        <taxon>Hyphomicrobiales</taxon>
        <taxon>Phreatobacteraceae</taxon>
        <taxon>Phreatobacter</taxon>
    </lineage>
</organism>
<evidence type="ECO:0000259" key="1">
    <source>
        <dbReference type="Pfam" id="PF09347"/>
    </source>
</evidence>